<sequence>MADQQNYTLPRLLGDLLPGLSHEVAAVPVTGLAIDSRKIKAGDVFLAIKGHQVDGRDYIDAAISAGAVAVIADAPFDDAQWSLPVVVIENLDARLSEIAGRFYGRPSRQLQLIGITGTNGKTSCAWMVAQLLETIGQPCGLIGTLGNGRFGRLNSGNNTTPDAVSIQALLSDWRDGGANWAAMEVSSHGLAQHRVEALNFAAAVFTNLSQDHLDYHGSMAAYGAEKARLLKWADLPLAVINRDDEFGRQLLSESTAKQTIDFSISDSQAAVYAADVRCDMQGIAAQVHSPWGSFQLQSPLLGSFNLSNLVAASAVLLGLGVTATAIADAIPSLKPVPGRMECLRSEDGVLAVIDYAHTPDALEKVLQALRAVTKGELICVMGCGGDRDRSKRPLMGAIAEQFSDRVMVTNDNPRSEQPAAIIAEICAGMTRSPQVVSERDAAIAAAIAAAKSGDVVLIAGKGHEDYQEVAGRRLPFSDVQCARLALAARPTE</sequence>
<keyword evidence="17" id="KW-1185">Reference proteome</keyword>
<reference evidence="16 17" key="1">
    <citation type="journal article" date="2011" name="Int. J. Syst. Evol. Microbiol.">
        <title>Zhongshania antarctica gen. nov., sp. nov. and Zhongshania guokunii sp. nov., gammaproteobacteria respectively isolated from coastal attached (fast) ice and surface seawater of the Antarctic.</title>
        <authorList>
            <person name="Li H.J."/>
            <person name="Zhang X.Y."/>
            <person name="Chen C.X."/>
            <person name="Zhang Y.J."/>
            <person name="Gao Z.M."/>
            <person name="Yu Y."/>
            <person name="Chen X.L."/>
            <person name="Chen B."/>
            <person name="Zhang Y.Z."/>
        </authorList>
    </citation>
    <scope>NUCLEOTIDE SEQUENCE [LARGE SCALE GENOMIC DNA]</scope>
    <source>
        <strain evidence="16 17">ZS6-22T</strain>
    </source>
</reference>
<evidence type="ECO:0000256" key="1">
    <source>
        <dbReference type="ARBA" id="ARBA00005898"/>
    </source>
</evidence>
<dbReference type="InterPro" id="IPR036615">
    <property type="entry name" value="Mur_ligase_C_dom_sf"/>
</dbReference>
<dbReference type="EC" id="6.3.2.13" evidence="11"/>
<evidence type="ECO:0000256" key="6">
    <source>
        <dbReference type="ARBA" id="ARBA00022840"/>
    </source>
</evidence>
<comment type="caution">
    <text evidence="16">The sequence shown here is derived from an EMBL/GenBank/DDBJ whole genome shotgun (WGS) entry which is preliminary data.</text>
</comment>
<keyword evidence="10 11" id="KW-0961">Cell wall biogenesis/degradation</keyword>
<evidence type="ECO:0000259" key="14">
    <source>
        <dbReference type="Pfam" id="PF02875"/>
    </source>
</evidence>
<feature type="binding site" evidence="11">
    <location>
        <begin position="411"/>
        <end position="414"/>
    </location>
    <ligand>
        <name>meso-2,6-diaminopimelate</name>
        <dbReference type="ChEBI" id="CHEBI:57791"/>
    </ligand>
</feature>
<dbReference type="SUPFAM" id="SSF63418">
    <property type="entry name" value="MurE/MurF N-terminal domain"/>
    <property type="match status" value="1"/>
</dbReference>
<feature type="binding site" evidence="11">
    <location>
        <begin position="51"/>
        <end position="53"/>
    </location>
    <ligand>
        <name>UDP-N-acetyl-alpha-D-muramoyl-L-alanyl-D-glutamate</name>
        <dbReference type="ChEBI" id="CHEBI:83900"/>
    </ligand>
</feature>
<keyword evidence="7 11" id="KW-0133">Cell shape</keyword>
<evidence type="ECO:0000313" key="16">
    <source>
        <dbReference type="EMBL" id="MEX1668455.1"/>
    </source>
</evidence>
<feature type="binding site" evidence="11">
    <location>
        <position position="460"/>
    </location>
    <ligand>
        <name>meso-2,6-diaminopimelate</name>
        <dbReference type="ChEBI" id="CHEBI:57791"/>
    </ligand>
</feature>
<keyword evidence="3 11" id="KW-0436">Ligase</keyword>
<evidence type="ECO:0000256" key="11">
    <source>
        <dbReference type="HAMAP-Rule" id="MF_00208"/>
    </source>
</evidence>
<dbReference type="InterPro" id="IPR035911">
    <property type="entry name" value="MurE/MurF_N"/>
</dbReference>
<comment type="cofactor">
    <cofactor evidence="11">
        <name>Mg(2+)</name>
        <dbReference type="ChEBI" id="CHEBI:18420"/>
    </cofactor>
</comment>
<feature type="binding site" evidence="11">
    <location>
        <position position="36"/>
    </location>
    <ligand>
        <name>UDP-N-acetyl-alpha-D-muramoyl-L-alanyl-D-glutamate</name>
        <dbReference type="ChEBI" id="CHEBI:83900"/>
    </ligand>
</feature>
<feature type="binding site" evidence="11">
    <location>
        <position position="464"/>
    </location>
    <ligand>
        <name>meso-2,6-diaminopimelate</name>
        <dbReference type="ChEBI" id="CHEBI:57791"/>
    </ligand>
</feature>
<dbReference type="NCBIfam" id="NF001124">
    <property type="entry name" value="PRK00139.1-2"/>
    <property type="match status" value="1"/>
</dbReference>
<dbReference type="Gene3D" id="3.40.1190.10">
    <property type="entry name" value="Mur-like, catalytic domain"/>
    <property type="match status" value="1"/>
</dbReference>
<evidence type="ECO:0000256" key="4">
    <source>
        <dbReference type="ARBA" id="ARBA00022618"/>
    </source>
</evidence>
<feature type="binding site" evidence="11">
    <location>
        <begin position="117"/>
        <end position="123"/>
    </location>
    <ligand>
        <name>ATP</name>
        <dbReference type="ChEBI" id="CHEBI:30616"/>
    </ligand>
</feature>
<feature type="binding site" evidence="11">
    <location>
        <position position="192"/>
    </location>
    <ligand>
        <name>UDP-N-acetyl-alpha-D-muramoyl-L-alanyl-D-glutamate</name>
        <dbReference type="ChEBI" id="CHEBI:83900"/>
    </ligand>
</feature>
<dbReference type="NCBIfam" id="NF001126">
    <property type="entry name" value="PRK00139.1-4"/>
    <property type="match status" value="1"/>
</dbReference>
<evidence type="ECO:0000256" key="7">
    <source>
        <dbReference type="ARBA" id="ARBA00022960"/>
    </source>
</evidence>
<comment type="caution">
    <text evidence="11">Lacks conserved residue(s) required for the propagation of feature annotation.</text>
</comment>
<evidence type="ECO:0000256" key="3">
    <source>
        <dbReference type="ARBA" id="ARBA00022598"/>
    </source>
</evidence>
<comment type="PTM">
    <text evidence="11">Carboxylation is probably crucial for Mg(2+) binding and, consequently, for the gamma-phosphate positioning of ATP.</text>
</comment>
<feature type="short sequence motif" description="Meso-diaminopimelate recognition motif" evidence="11">
    <location>
        <begin position="411"/>
        <end position="414"/>
    </location>
</feature>
<dbReference type="HAMAP" id="MF_00208">
    <property type="entry name" value="MurE"/>
    <property type="match status" value="1"/>
</dbReference>
<dbReference type="InterPro" id="IPR004101">
    <property type="entry name" value="Mur_ligase_C"/>
</dbReference>
<dbReference type="RefSeq" id="WP_368380742.1">
    <property type="nucleotide sequence ID" value="NZ_JBFRYA010000004.1"/>
</dbReference>
<feature type="domain" description="Mur ligase C-terminal" evidence="14">
    <location>
        <begin position="338"/>
        <end position="462"/>
    </location>
</feature>
<feature type="binding site" evidence="11">
    <location>
        <begin position="159"/>
        <end position="160"/>
    </location>
    <ligand>
        <name>UDP-N-acetyl-alpha-D-muramoyl-L-alanyl-D-glutamate</name>
        <dbReference type="ChEBI" id="CHEBI:83900"/>
    </ligand>
</feature>
<evidence type="ECO:0000256" key="10">
    <source>
        <dbReference type="ARBA" id="ARBA00023316"/>
    </source>
</evidence>
<feature type="domain" description="Mur ligase central" evidence="15">
    <location>
        <begin position="115"/>
        <end position="315"/>
    </location>
</feature>
<feature type="binding site" evidence="11">
    <location>
        <position position="158"/>
    </location>
    <ligand>
        <name>UDP-N-acetyl-alpha-D-muramoyl-L-alanyl-D-glutamate</name>
        <dbReference type="ChEBI" id="CHEBI:83900"/>
    </ligand>
</feature>
<proteinExistence type="inferred from homology"/>
<dbReference type="SUPFAM" id="SSF53244">
    <property type="entry name" value="MurD-like peptide ligases, peptide-binding domain"/>
    <property type="match status" value="1"/>
</dbReference>
<comment type="catalytic activity">
    <reaction evidence="11">
        <text>UDP-N-acetyl-alpha-D-muramoyl-L-alanyl-D-glutamate + meso-2,6-diaminopimelate + ATP = UDP-N-acetyl-alpha-D-muramoyl-L-alanyl-gamma-D-glutamyl-meso-2,6-diaminopimelate + ADP + phosphate + H(+)</text>
        <dbReference type="Rhea" id="RHEA:23676"/>
        <dbReference type="ChEBI" id="CHEBI:15378"/>
        <dbReference type="ChEBI" id="CHEBI:30616"/>
        <dbReference type="ChEBI" id="CHEBI:43474"/>
        <dbReference type="ChEBI" id="CHEBI:57791"/>
        <dbReference type="ChEBI" id="CHEBI:83900"/>
        <dbReference type="ChEBI" id="CHEBI:83905"/>
        <dbReference type="ChEBI" id="CHEBI:456216"/>
        <dbReference type="EC" id="6.3.2.13"/>
    </reaction>
</comment>
<dbReference type="InterPro" id="IPR036565">
    <property type="entry name" value="Mur-like_cat_sf"/>
</dbReference>
<feature type="binding site" evidence="11">
    <location>
        <position position="186"/>
    </location>
    <ligand>
        <name>UDP-N-acetyl-alpha-D-muramoyl-L-alanyl-D-glutamate</name>
        <dbReference type="ChEBI" id="CHEBI:83900"/>
    </ligand>
</feature>
<keyword evidence="9 11" id="KW-0131">Cell cycle</keyword>
<evidence type="ECO:0000256" key="12">
    <source>
        <dbReference type="RuleBase" id="RU004135"/>
    </source>
</evidence>
<name>A0ABV3U442_9GAMM</name>
<organism evidence="16 17">
    <name type="scientific">Zhongshania guokunii</name>
    <dbReference type="NCBI Taxonomy" id="641783"/>
    <lineage>
        <taxon>Bacteria</taxon>
        <taxon>Pseudomonadati</taxon>
        <taxon>Pseudomonadota</taxon>
        <taxon>Gammaproteobacteria</taxon>
        <taxon>Cellvibrionales</taxon>
        <taxon>Spongiibacteraceae</taxon>
        <taxon>Zhongshania</taxon>
    </lineage>
</organism>
<dbReference type="NCBIfam" id="TIGR01085">
    <property type="entry name" value="murE"/>
    <property type="match status" value="1"/>
</dbReference>
<keyword evidence="8 11" id="KW-0573">Peptidoglycan synthesis</keyword>
<dbReference type="Proteomes" id="UP001557485">
    <property type="component" value="Unassembled WGS sequence"/>
</dbReference>
<evidence type="ECO:0000256" key="8">
    <source>
        <dbReference type="ARBA" id="ARBA00022984"/>
    </source>
</evidence>
<feature type="binding site" evidence="11">
    <location>
        <position position="194"/>
    </location>
    <ligand>
        <name>UDP-N-acetyl-alpha-D-muramoyl-L-alanyl-D-glutamate</name>
        <dbReference type="ChEBI" id="CHEBI:83900"/>
    </ligand>
</feature>
<feature type="modified residue" description="N6-carboxylysine" evidence="11">
    <location>
        <position position="226"/>
    </location>
</feature>
<dbReference type="Pfam" id="PF08245">
    <property type="entry name" value="Mur_ligase_M"/>
    <property type="match status" value="1"/>
</dbReference>
<dbReference type="Pfam" id="PF02875">
    <property type="entry name" value="Mur_ligase_C"/>
    <property type="match status" value="1"/>
</dbReference>
<dbReference type="Pfam" id="PF01225">
    <property type="entry name" value="Mur_ligase"/>
    <property type="match status" value="1"/>
</dbReference>
<dbReference type="EMBL" id="JBFRYA010000004">
    <property type="protein sequence ID" value="MEX1668455.1"/>
    <property type="molecule type" value="Genomic_DNA"/>
</dbReference>
<protein>
    <recommendedName>
        <fullName evidence="11">UDP-N-acetylmuramoyl-L-alanyl-D-glutamate--2,6-diaminopimelate ligase</fullName>
        <ecNumber evidence="11">6.3.2.13</ecNumber>
    </recommendedName>
    <alternativeName>
        <fullName evidence="11">Meso-A2pm-adding enzyme</fullName>
    </alternativeName>
    <alternativeName>
        <fullName evidence="11">Meso-diaminopimelate-adding enzyme</fullName>
    </alternativeName>
    <alternativeName>
        <fullName evidence="11">UDP-MurNAc-L-Ala-D-Glu:meso-diaminopimelate ligase</fullName>
    </alternativeName>
    <alternativeName>
        <fullName evidence="11">UDP-MurNAc-tripeptide synthetase</fullName>
    </alternativeName>
    <alternativeName>
        <fullName evidence="11">UDP-N-acetylmuramyl-tripeptide synthetase</fullName>
    </alternativeName>
</protein>
<comment type="pathway">
    <text evidence="11 12">Cell wall biogenesis; peptidoglycan biosynthesis.</text>
</comment>
<accession>A0ABV3U442</accession>
<dbReference type="PROSITE" id="PS01011">
    <property type="entry name" value="FOLYLPOLYGLU_SYNT_1"/>
    <property type="match status" value="1"/>
</dbReference>
<dbReference type="Gene3D" id="3.90.190.20">
    <property type="entry name" value="Mur ligase, C-terminal domain"/>
    <property type="match status" value="1"/>
</dbReference>
<dbReference type="InterPro" id="IPR018109">
    <property type="entry name" value="Folylpolyglutamate_synth_CS"/>
</dbReference>
<comment type="subcellular location">
    <subcellularLocation>
        <location evidence="11 12">Cytoplasm</location>
    </subcellularLocation>
</comment>
<evidence type="ECO:0000256" key="5">
    <source>
        <dbReference type="ARBA" id="ARBA00022741"/>
    </source>
</evidence>
<dbReference type="InterPro" id="IPR013221">
    <property type="entry name" value="Mur_ligase_cen"/>
</dbReference>
<evidence type="ECO:0000256" key="9">
    <source>
        <dbReference type="ARBA" id="ARBA00023306"/>
    </source>
</evidence>
<dbReference type="PANTHER" id="PTHR23135:SF4">
    <property type="entry name" value="UDP-N-ACETYLMURAMOYL-L-ALANYL-D-GLUTAMATE--2,6-DIAMINOPIMELATE LIGASE MURE HOMOLOG, CHLOROPLASTIC"/>
    <property type="match status" value="1"/>
</dbReference>
<dbReference type="GO" id="GO:0008765">
    <property type="term" value="F:UDP-N-acetylmuramoylalanyl-D-glutamate-2,6-diaminopimelate ligase activity"/>
    <property type="evidence" value="ECO:0007669"/>
    <property type="project" value="UniProtKB-EC"/>
</dbReference>
<keyword evidence="5 11" id="KW-0547">Nucleotide-binding</keyword>
<feature type="domain" description="Mur ligase N-terminal catalytic" evidence="13">
    <location>
        <begin position="29"/>
        <end position="103"/>
    </location>
</feature>
<dbReference type="Gene3D" id="3.40.1390.10">
    <property type="entry name" value="MurE/MurF, N-terminal domain"/>
    <property type="match status" value="1"/>
</dbReference>
<dbReference type="InterPro" id="IPR005761">
    <property type="entry name" value="UDP-N-AcMur-Glu-dNH2Pim_ligase"/>
</dbReference>
<keyword evidence="4 11" id="KW-0132">Cell division</keyword>
<keyword evidence="11" id="KW-0460">Magnesium</keyword>
<dbReference type="SUPFAM" id="SSF53623">
    <property type="entry name" value="MurD-like peptide ligases, catalytic domain"/>
    <property type="match status" value="1"/>
</dbReference>
<dbReference type="InterPro" id="IPR000713">
    <property type="entry name" value="Mur_ligase_N"/>
</dbReference>
<keyword evidence="6 11" id="KW-0067">ATP-binding</keyword>
<evidence type="ECO:0000259" key="15">
    <source>
        <dbReference type="Pfam" id="PF08245"/>
    </source>
</evidence>
<comment type="function">
    <text evidence="11">Catalyzes the addition of meso-diaminopimelic acid to the nucleotide precursor UDP-N-acetylmuramoyl-L-alanyl-D-glutamate (UMAG) in the biosynthesis of bacterial cell-wall peptidoglycan.</text>
</comment>
<comment type="similarity">
    <text evidence="1 11">Belongs to the MurCDEF family. MurE subfamily.</text>
</comment>
<evidence type="ECO:0000259" key="13">
    <source>
        <dbReference type="Pfam" id="PF01225"/>
    </source>
</evidence>
<evidence type="ECO:0000256" key="2">
    <source>
        <dbReference type="ARBA" id="ARBA00022490"/>
    </source>
</evidence>
<gene>
    <name evidence="11 16" type="primary">murE</name>
    <name evidence="16" type="ORF">AB4876_05995</name>
</gene>
<keyword evidence="2 11" id="KW-0963">Cytoplasm</keyword>
<dbReference type="PANTHER" id="PTHR23135">
    <property type="entry name" value="MUR LIGASE FAMILY MEMBER"/>
    <property type="match status" value="1"/>
</dbReference>
<evidence type="ECO:0000313" key="17">
    <source>
        <dbReference type="Proteomes" id="UP001557485"/>
    </source>
</evidence>
<dbReference type="NCBIfam" id="NF001123">
    <property type="entry name" value="PRK00139.1-1"/>
    <property type="match status" value="1"/>
</dbReference>
<feature type="binding site" evidence="11">
    <location>
        <position position="387"/>
    </location>
    <ligand>
        <name>meso-2,6-diaminopimelate</name>
        <dbReference type="ChEBI" id="CHEBI:57791"/>
    </ligand>
</feature>